<sequence>MIWHHPVDWDNEQVSLAKREPRHGRRLTLAATVHCPNSTPIMIYSVHLEVFCGMLSRIAQFADVMLDAKQHVEKGMYHQAILGDLNTMAHGIARLSPNYCCDAMRFWSIGQTEAYFWHHKVFSVTDPRHVPERDGEILGTEAASVSNSKLAAWGVPADVCTDITNPGFADPFHPVDTITLDNPSFRFFGISLMKGKLDWLLLRRLTVRDTSVGNHDYSASDHKWLCADVTLA</sequence>
<dbReference type="EMBL" id="CAXHTA020000007">
    <property type="protein sequence ID" value="CAL5222552.1"/>
    <property type="molecule type" value="Genomic_DNA"/>
</dbReference>
<protein>
    <submittedName>
        <fullName evidence="1">G4933 protein</fullName>
    </submittedName>
</protein>
<gene>
    <name evidence="1" type="primary">g4933</name>
    <name evidence="1" type="ORF">VP750_LOCUS4211</name>
</gene>
<dbReference type="InterPro" id="IPR036691">
    <property type="entry name" value="Endo/exonu/phosph_ase_sf"/>
</dbReference>
<dbReference type="SUPFAM" id="SSF56219">
    <property type="entry name" value="DNase I-like"/>
    <property type="match status" value="1"/>
</dbReference>
<reference evidence="1 2" key="1">
    <citation type="submission" date="2024-06" db="EMBL/GenBank/DDBJ databases">
        <authorList>
            <person name="Kraege A."/>
            <person name="Thomma B."/>
        </authorList>
    </citation>
    <scope>NUCLEOTIDE SEQUENCE [LARGE SCALE GENOMIC DNA]</scope>
</reference>
<evidence type="ECO:0000313" key="2">
    <source>
        <dbReference type="Proteomes" id="UP001497392"/>
    </source>
</evidence>
<dbReference type="Proteomes" id="UP001497392">
    <property type="component" value="Unassembled WGS sequence"/>
</dbReference>
<name>A0ABP1FYB9_9CHLO</name>
<organism evidence="1 2">
    <name type="scientific">Coccomyxa viridis</name>
    <dbReference type="NCBI Taxonomy" id="1274662"/>
    <lineage>
        <taxon>Eukaryota</taxon>
        <taxon>Viridiplantae</taxon>
        <taxon>Chlorophyta</taxon>
        <taxon>core chlorophytes</taxon>
        <taxon>Trebouxiophyceae</taxon>
        <taxon>Trebouxiophyceae incertae sedis</taxon>
        <taxon>Coccomyxaceae</taxon>
        <taxon>Coccomyxa</taxon>
    </lineage>
</organism>
<dbReference type="Gene3D" id="3.60.10.10">
    <property type="entry name" value="Endonuclease/exonuclease/phosphatase"/>
    <property type="match status" value="1"/>
</dbReference>
<proteinExistence type="predicted"/>
<accession>A0ABP1FYB9</accession>
<keyword evidence="2" id="KW-1185">Reference proteome</keyword>
<evidence type="ECO:0000313" key="1">
    <source>
        <dbReference type="EMBL" id="CAL5222552.1"/>
    </source>
</evidence>
<comment type="caution">
    <text evidence="1">The sequence shown here is derived from an EMBL/GenBank/DDBJ whole genome shotgun (WGS) entry which is preliminary data.</text>
</comment>